<dbReference type="AlphaFoldDB" id="A0A2P2NEW4"/>
<evidence type="ECO:0000256" key="1">
    <source>
        <dbReference type="SAM" id="Phobius"/>
    </source>
</evidence>
<keyword evidence="1" id="KW-1133">Transmembrane helix</keyword>
<protein>
    <submittedName>
        <fullName evidence="2">Uncharacterized protein</fullName>
    </submittedName>
</protein>
<keyword evidence="1" id="KW-0812">Transmembrane</keyword>
<evidence type="ECO:0000313" key="2">
    <source>
        <dbReference type="EMBL" id="MBX41027.1"/>
    </source>
</evidence>
<organism evidence="2">
    <name type="scientific">Rhizophora mucronata</name>
    <name type="common">Asiatic mangrove</name>
    <dbReference type="NCBI Taxonomy" id="61149"/>
    <lineage>
        <taxon>Eukaryota</taxon>
        <taxon>Viridiplantae</taxon>
        <taxon>Streptophyta</taxon>
        <taxon>Embryophyta</taxon>
        <taxon>Tracheophyta</taxon>
        <taxon>Spermatophyta</taxon>
        <taxon>Magnoliopsida</taxon>
        <taxon>eudicotyledons</taxon>
        <taxon>Gunneridae</taxon>
        <taxon>Pentapetalae</taxon>
        <taxon>rosids</taxon>
        <taxon>fabids</taxon>
        <taxon>Malpighiales</taxon>
        <taxon>Rhizophoraceae</taxon>
        <taxon>Rhizophora</taxon>
    </lineage>
</organism>
<sequence>MFYFLRYHCGPSTFFVVLLYFLQFCLDSLMCLYHLSTFPHVGNYGSACHEIGSF</sequence>
<accession>A0A2P2NEW4</accession>
<name>A0A2P2NEW4_RHIMU</name>
<feature type="transmembrane region" description="Helical" evidence="1">
    <location>
        <begin position="12"/>
        <end position="35"/>
    </location>
</feature>
<proteinExistence type="predicted"/>
<keyword evidence="1" id="KW-0472">Membrane</keyword>
<dbReference type="EMBL" id="GGEC01060543">
    <property type="protein sequence ID" value="MBX41027.1"/>
    <property type="molecule type" value="Transcribed_RNA"/>
</dbReference>
<reference evidence="2" key="1">
    <citation type="submission" date="2018-02" db="EMBL/GenBank/DDBJ databases">
        <title>Rhizophora mucronata_Transcriptome.</title>
        <authorList>
            <person name="Meera S.P."/>
            <person name="Sreeshan A."/>
            <person name="Augustine A."/>
        </authorList>
    </citation>
    <scope>NUCLEOTIDE SEQUENCE</scope>
    <source>
        <tissue evidence="2">Leaf</tissue>
    </source>
</reference>